<dbReference type="Pfam" id="PF00488">
    <property type="entry name" value="MutS_V"/>
    <property type="match status" value="1"/>
</dbReference>
<dbReference type="GO" id="GO:0030983">
    <property type="term" value="F:mismatched DNA binding"/>
    <property type="evidence" value="ECO:0007669"/>
    <property type="project" value="InterPro"/>
</dbReference>
<evidence type="ECO:0000256" key="6">
    <source>
        <dbReference type="ARBA" id="ARBA00023204"/>
    </source>
</evidence>
<dbReference type="Gene3D" id="3.30.420.110">
    <property type="entry name" value="MutS, connector domain"/>
    <property type="match status" value="1"/>
</dbReference>
<dbReference type="NCBIfam" id="NF003810">
    <property type="entry name" value="PRK05399.1"/>
    <property type="match status" value="1"/>
</dbReference>
<dbReference type="InterPro" id="IPR005748">
    <property type="entry name" value="DNA_mismatch_repair_MutS"/>
</dbReference>
<dbReference type="SMART" id="SM00534">
    <property type="entry name" value="MUTSac"/>
    <property type="match status" value="1"/>
</dbReference>
<dbReference type="Gene3D" id="1.10.1420.10">
    <property type="match status" value="2"/>
</dbReference>
<dbReference type="Proteomes" id="UP000031549">
    <property type="component" value="Unassembled WGS sequence"/>
</dbReference>
<dbReference type="InterPro" id="IPR017261">
    <property type="entry name" value="DNA_mismatch_repair_MutS/MSH"/>
</dbReference>
<evidence type="ECO:0000256" key="4">
    <source>
        <dbReference type="ARBA" id="ARBA00022840"/>
    </source>
</evidence>
<proteinExistence type="inferred from homology"/>
<dbReference type="InterPro" id="IPR036187">
    <property type="entry name" value="DNA_mismatch_repair_MutS_sf"/>
</dbReference>
<evidence type="ECO:0000313" key="13">
    <source>
        <dbReference type="Proteomes" id="UP000031549"/>
    </source>
</evidence>
<protein>
    <recommendedName>
        <fullName evidence="8">DNA mismatch repair protein MutS</fullName>
    </recommendedName>
</protein>
<dbReference type="GO" id="GO:0003684">
    <property type="term" value="F:damaged DNA binding"/>
    <property type="evidence" value="ECO:0007669"/>
    <property type="project" value="UniProtKB-UniRule"/>
</dbReference>
<keyword evidence="6 8" id="KW-0234">DNA repair</keyword>
<dbReference type="SUPFAM" id="SSF55271">
    <property type="entry name" value="DNA repair protein MutS, domain I"/>
    <property type="match status" value="1"/>
</dbReference>
<evidence type="ECO:0000256" key="10">
    <source>
        <dbReference type="SAM" id="MobiDB-lite"/>
    </source>
</evidence>
<dbReference type="Gene3D" id="3.40.50.300">
    <property type="entry name" value="P-loop containing nucleotide triphosphate hydrolases"/>
    <property type="match status" value="1"/>
</dbReference>
<evidence type="ECO:0000256" key="1">
    <source>
        <dbReference type="ARBA" id="ARBA00006271"/>
    </source>
</evidence>
<dbReference type="CDD" id="cd03284">
    <property type="entry name" value="ABC_MutS1"/>
    <property type="match status" value="1"/>
</dbReference>
<dbReference type="EMBL" id="JTCM02000001">
    <property type="protein sequence ID" value="NEU71049.1"/>
    <property type="molecule type" value="Genomic_DNA"/>
</dbReference>
<dbReference type="PIRSF" id="PIRSF037677">
    <property type="entry name" value="DNA_mis_repair_Msh6"/>
    <property type="match status" value="1"/>
</dbReference>
<dbReference type="Pfam" id="PF05188">
    <property type="entry name" value="MutS_II"/>
    <property type="match status" value="1"/>
</dbReference>
<keyword evidence="13" id="KW-1185">Reference proteome</keyword>
<sequence length="884" mass="97396">MTASHSATPSTKPDASTFISDHRAVDRTKLSQMYQHYIETKEKYPHAMLLYRVGDFFECYFEDAVTLAQQLELVLTSKQAGEQGRVAMSGVPHHSWERYATLLVEKGYAVVICDQVEDAAEAAGRLVRREITRILTPGTLLEDGMLKASRNNYLAAVVIAGEHWGLAYADISTGEFLTTQASNLEHLTQELMRLQPSEVLIPTNAPDLGSLLRPGEKSEHLPECLPPSFCYALRSQVPFSQGEARAKLLQKFKVRSLEGLGCDRLPLAVRAAGGLLEYLEDTQKDHPVFLQALRTYTITDYLIVDNQTRRNLEITQTVRDGTFHGSLLWALDRTSTAMGGRALRRWLLQPLLDIKGIRARQDTIAELIENTPLRQDLRQLLRQIYDLERLTGRAGSGTANARDLVALADSLARLPELASLVADTRSPFLKALQKVPPVLSELAEKLHANLVESPPIHLTEGGLIRQGVNSLLDERKITVEGDQQWIANLEVDERAKTGIPTLKVGYNKTFGYYISISRAKADSVPSNYIRKQTLTNEERYITPELKEREARILSARDDLNQLEYEIFTALRDEVGTHGSEIRILSRAVAAADVLCGLAELGVHQGYCRPEMVAGREILVVDGRHPVVEQSLPAGFFVPNSTQLGSRELGVGSSEENSPLPTPHSPLPTPHSPLPTPHSPLPDLIILTGPNASGKSCYLRQVGLIQLMAQIGSFVPASSAKLGVCDRIFTRVGAVDDLATGQSTFMVEMNETANILNHATERSLVLLDEIGRGTATFDGLSIAWAVAEYLAVDIRARTIFATHYHELNELAAMLPNVANYQVTVKELPDQIIFLHQVQPGGADKSYGIEAGRLAGLPAVVIQRAKQVMGQIEKHSKIAMGLQSLD</sequence>
<evidence type="ECO:0000313" key="12">
    <source>
        <dbReference type="EMBL" id="NEU71049.1"/>
    </source>
</evidence>
<dbReference type="GO" id="GO:0005524">
    <property type="term" value="F:ATP binding"/>
    <property type="evidence" value="ECO:0007669"/>
    <property type="project" value="UniProtKB-UniRule"/>
</dbReference>
<dbReference type="PANTHER" id="PTHR11361">
    <property type="entry name" value="DNA MISMATCH REPAIR PROTEIN MUTS FAMILY MEMBER"/>
    <property type="match status" value="1"/>
</dbReference>
<reference evidence="12 13" key="1">
    <citation type="journal article" date="2015" name="Genome Announc.">
        <title>Draft Genome Sequence of Cyanobacterium Hassallia byssoidea Strain VB512170, Isolated from Monuments in India.</title>
        <authorList>
            <person name="Singh D."/>
            <person name="Chandrababunaidu M.M."/>
            <person name="Panda A."/>
            <person name="Sen D."/>
            <person name="Bhattacharyya S."/>
            <person name="Adhikary S.P."/>
            <person name="Tripathy S."/>
        </authorList>
    </citation>
    <scope>NUCLEOTIDE SEQUENCE [LARGE SCALE GENOMIC DNA]</scope>
    <source>
        <strain evidence="12 13">VB512170</strain>
    </source>
</reference>
<dbReference type="GO" id="GO:0140664">
    <property type="term" value="F:ATP-dependent DNA damage sensor activity"/>
    <property type="evidence" value="ECO:0007669"/>
    <property type="project" value="InterPro"/>
</dbReference>
<keyword evidence="5 8" id="KW-0238">DNA-binding</keyword>
<keyword evidence="2 8" id="KW-0547">Nucleotide-binding</keyword>
<dbReference type="FunFam" id="1.10.1420.10:FF:000001">
    <property type="entry name" value="DNA mismatch repair protein MutS"/>
    <property type="match status" value="1"/>
</dbReference>
<dbReference type="InterPro" id="IPR016151">
    <property type="entry name" value="DNA_mismatch_repair_MutS_N"/>
</dbReference>
<dbReference type="Pfam" id="PF01624">
    <property type="entry name" value="MutS_I"/>
    <property type="match status" value="1"/>
</dbReference>
<dbReference type="SUPFAM" id="SSF48334">
    <property type="entry name" value="DNA repair protein MutS, domain III"/>
    <property type="match status" value="1"/>
</dbReference>
<dbReference type="InterPro" id="IPR007696">
    <property type="entry name" value="DNA_mismatch_repair_MutS_core"/>
</dbReference>
<gene>
    <name evidence="8 12" type="primary">mutS</name>
    <name evidence="12" type="ORF">PI95_000270</name>
</gene>
<dbReference type="Pfam" id="PF05190">
    <property type="entry name" value="MutS_IV"/>
    <property type="match status" value="1"/>
</dbReference>
<dbReference type="Pfam" id="PF05192">
    <property type="entry name" value="MutS_III"/>
    <property type="match status" value="1"/>
</dbReference>
<evidence type="ECO:0000259" key="11">
    <source>
        <dbReference type="PROSITE" id="PS00486"/>
    </source>
</evidence>
<dbReference type="SUPFAM" id="SSF53150">
    <property type="entry name" value="DNA repair protein MutS, domain II"/>
    <property type="match status" value="1"/>
</dbReference>
<dbReference type="PANTHER" id="PTHR11361:SF34">
    <property type="entry name" value="DNA MISMATCH REPAIR PROTEIN MSH1, MITOCHONDRIAL"/>
    <property type="match status" value="1"/>
</dbReference>
<dbReference type="SUPFAM" id="SSF52540">
    <property type="entry name" value="P-loop containing nucleoside triphosphate hydrolases"/>
    <property type="match status" value="1"/>
</dbReference>
<evidence type="ECO:0000256" key="2">
    <source>
        <dbReference type="ARBA" id="ARBA00022741"/>
    </source>
</evidence>
<dbReference type="HAMAP" id="MF_00096">
    <property type="entry name" value="MutS"/>
    <property type="match status" value="1"/>
</dbReference>
<evidence type="ECO:0000256" key="8">
    <source>
        <dbReference type="HAMAP-Rule" id="MF_00096"/>
    </source>
</evidence>
<evidence type="ECO:0000256" key="9">
    <source>
        <dbReference type="RuleBase" id="RU003756"/>
    </source>
</evidence>
<dbReference type="SMART" id="SM00533">
    <property type="entry name" value="MUTSd"/>
    <property type="match status" value="1"/>
</dbReference>
<dbReference type="AlphaFoldDB" id="A0A846H3A5"/>
<keyword evidence="4 8" id="KW-0067">ATP-binding</keyword>
<evidence type="ECO:0000256" key="3">
    <source>
        <dbReference type="ARBA" id="ARBA00022763"/>
    </source>
</evidence>
<dbReference type="InterPro" id="IPR027417">
    <property type="entry name" value="P-loop_NTPase"/>
</dbReference>
<comment type="caution">
    <text evidence="12">The sequence shown here is derived from an EMBL/GenBank/DDBJ whole genome shotgun (WGS) entry which is preliminary data.</text>
</comment>
<dbReference type="Gene3D" id="3.40.1170.10">
    <property type="entry name" value="DNA repair protein MutS, domain I"/>
    <property type="match status" value="1"/>
</dbReference>
<feature type="region of interest" description="Disordered" evidence="10">
    <location>
        <begin position="646"/>
        <end position="679"/>
    </location>
</feature>
<dbReference type="InterPro" id="IPR007860">
    <property type="entry name" value="DNA_mmatch_repair_MutS_con_dom"/>
</dbReference>
<comment type="function">
    <text evidence="7 8">This protein is involved in the repair of mismatches in DNA. It is possible that it carries out the mismatch recognition step. This protein has a weak ATPase activity.</text>
</comment>
<evidence type="ECO:0000256" key="7">
    <source>
        <dbReference type="ARBA" id="ARBA00024647"/>
    </source>
</evidence>
<evidence type="ECO:0000256" key="5">
    <source>
        <dbReference type="ARBA" id="ARBA00023125"/>
    </source>
</evidence>
<organism evidence="12 13">
    <name type="scientific">Hassallia byssoidea VB512170</name>
    <dbReference type="NCBI Taxonomy" id="1304833"/>
    <lineage>
        <taxon>Bacteria</taxon>
        <taxon>Bacillati</taxon>
        <taxon>Cyanobacteriota</taxon>
        <taxon>Cyanophyceae</taxon>
        <taxon>Nostocales</taxon>
        <taxon>Tolypothrichaceae</taxon>
        <taxon>Hassallia</taxon>
    </lineage>
</organism>
<dbReference type="InterPro" id="IPR045076">
    <property type="entry name" value="MutS"/>
</dbReference>
<dbReference type="RefSeq" id="WP_039753067.1">
    <property type="nucleotide sequence ID" value="NZ_JTCM02000001.1"/>
</dbReference>
<dbReference type="InterPro" id="IPR007861">
    <property type="entry name" value="DNA_mismatch_repair_MutS_clamp"/>
</dbReference>
<dbReference type="PROSITE" id="PS00486">
    <property type="entry name" value="DNA_MISMATCH_REPAIR_2"/>
    <property type="match status" value="1"/>
</dbReference>
<name>A0A846H3A5_9CYAN</name>
<feature type="binding site" evidence="8">
    <location>
        <begin position="688"/>
        <end position="695"/>
    </location>
    <ligand>
        <name>ATP</name>
        <dbReference type="ChEBI" id="CHEBI:30616"/>
    </ligand>
</feature>
<dbReference type="InterPro" id="IPR007695">
    <property type="entry name" value="DNA_mismatch_repair_MutS-lik_N"/>
</dbReference>
<dbReference type="InterPro" id="IPR036678">
    <property type="entry name" value="MutS_con_dom_sf"/>
</dbReference>
<keyword evidence="3 8" id="KW-0227">DNA damage</keyword>
<feature type="domain" description="DNA mismatch repair proteins mutS family" evidence="11">
    <location>
        <begin position="762"/>
        <end position="778"/>
    </location>
</feature>
<dbReference type="InterPro" id="IPR000432">
    <property type="entry name" value="DNA_mismatch_repair_MutS_C"/>
</dbReference>
<dbReference type="GO" id="GO:0005829">
    <property type="term" value="C:cytosol"/>
    <property type="evidence" value="ECO:0007669"/>
    <property type="project" value="TreeGrafter"/>
</dbReference>
<accession>A0A846H3A5</accession>
<comment type="similarity">
    <text evidence="1 8 9">Belongs to the DNA mismatch repair MutS family.</text>
</comment>
<dbReference type="GO" id="GO:0006298">
    <property type="term" value="P:mismatch repair"/>
    <property type="evidence" value="ECO:0007669"/>
    <property type="project" value="UniProtKB-UniRule"/>
</dbReference>
<feature type="compositionally biased region" description="Pro residues" evidence="10">
    <location>
        <begin position="659"/>
        <end position="679"/>
    </location>
</feature>